<dbReference type="GO" id="GO:0003700">
    <property type="term" value="F:DNA-binding transcription factor activity"/>
    <property type="evidence" value="ECO:0007669"/>
    <property type="project" value="InterPro"/>
</dbReference>
<dbReference type="InterPro" id="IPR047057">
    <property type="entry name" value="MerR_fam"/>
</dbReference>
<dbReference type="PROSITE" id="PS50937">
    <property type="entry name" value="HTH_MERR_2"/>
    <property type="match status" value="1"/>
</dbReference>
<feature type="coiled-coil region" evidence="2">
    <location>
        <begin position="79"/>
        <end position="113"/>
    </location>
</feature>
<evidence type="ECO:0000313" key="4">
    <source>
        <dbReference type="EMBL" id="PYI52486.1"/>
    </source>
</evidence>
<reference evidence="4 5" key="1">
    <citation type="submission" date="2018-05" db="EMBL/GenBank/DDBJ databases">
        <title>Paenibacillus flagellatus sp. nov., isolated from selenium mineral soil.</title>
        <authorList>
            <person name="Dai X."/>
        </authorList>
    </citation>
    <scope>NUCLEOTIDE SEQUENCE [LARGE SCALE GENOMIC DNA]</scope>
    <source>
        <strain evidence="4 5">DXL2</strain>
    </source>
</reference>
<dbReference type="AlphaFoldDB" id="A0A2V5KTF7"/>
<name>A0A2V5KTF7_9BACL</name>
<sequence length="273" mass="30544">MLKIGEFAKWSRVSVKTLRFYDDIGLLKPAAVDEHTGYRYYTEAQLLTVKRIAAFKEQGFTLEQIVPFLQQSLSPEDVKSKLSDKQAELRRTIREAQRQLDDIDARMARVERTEFVPPADSVIVRTVEPRLAATIRDVVPRTRLCLLLDEAASYVRSFGEEGSGPLTVIWHGRSDGTDPVDLEVAMPLAHTIPGSDRVRIGYLPEVKTAAVFLHRCDPYGSVCTAIGDSASWLASNGFVPAPGEPIRETYLTPDRDMYGPTRWAELLVPVVRA</sequence>
<accession>A0A2V5KTF7</accession>
<dbReference type="Gene3D" id="1.10.1660.10">
    <property type="match status" value="1"/>
</dbReference>
<keyword evidence="2" id="KW-0175">Coiled coil</keyword>
<comment type="caution">
    <text evidence="4">The sequence shown here is derived from an EMBL/GenBank/DDBJ whole genome shotgun (WGS) entry which is preliminary data.</text>
</comment>
<dbReference type="GO" id="GO:0003677">
    <property type="term" value="F:DNA binding"/>
    <property type="evidence" value="ECO:0007669"/>
    <property type="project" value="UniProtKB-KW"/>
</dbReference>
<organism evidence="4 5">
    <name type="scientific">Paenibacillus flagellatus</name>
    <dbReference type="NCBI Taxonomy" id="2211139"/>
    <lineage>
        <taxon>Bacteria</taxon>
        <taxon>Bacillati</taxon>
        <taxon>Bacillota</taxon>
        <taxon>Bacilli</taxon>
        <taxon>Bacillales</taxon>
        <taxon>Paenibacillaceae</taxon>
        <taxon>Paenibacillus</taxon>
    </lineage>
</organism>
<dbReference type="CDD" id="cd01107">
    <property type="entry name" value="HTH_BmrR"/>
    <property type="match status" value="1"/>
</dbReference>
<keyword evidence="5" id="KW-1185">Reference proteome</keyword>
<evidence type="ECO:0000313" key="5">
    <source>
        <dbReference type="Proteomes" id="UP000247476"/>
    </source>
</evidence>
<keyword evidence="1" id="KW-0238">DNA-binding</keyword>
<dbReference type="Pfam" id="PF13411">
    <property type="entry name" value="MerR_1"/>
    <property type="match status" value="1"/>
</dbReference>
<dbReference type="Proteomes" id="UP000247476">
    <property type="component" value="Unassembled WGS sequence"/>
</dbReference>
<dbReference type="PROSITE" id="PS00552">
    <property type="entry name" value="HTH_MERR_1"/>
    <property type="match status" value="1"/>
</dbReference>
<dbReference type="InterPro" id="IPR011256">
    <property type="entry name" value="Reg_factor_effector_dom_sf"/>
</dbReference>
<dbReference type="PANTHER" id="PTHR30204">
    <property type="entry name" value="REDOX-CYCLING DRUG-SENSING TRANSCRIPTIONAL ACTIVATOR SOXR"/>
    <property type="match status" value="1"/>
</dbReference>
<dbReference type="Gene3D" id="3.20.80.10">
    <property type="entry name" value="Regulatory factor, effector binding domain"/>
    <property type="match status" value="1"/>
</dbReference>
<evidence type="ECO:0000256" key="1">
    <source>
        <dbReference type="ARBA" id="ARBA00023125"/>
    </source>
</evidence>
<dbReference type="SUPFAM" id="SSF46955">
    <property type="entry name" value="Putative DNA-binding domain"/>
    <property type="match status" value="1"/>
</dbReference>
<gene>
    <name evidence="4" type="ORF">DLM86_20115</name>
</gene>
<feature type="domain" description="HTH merR-type" evidence="3">
    <location>
        <begin position="1"/>
        <end position="71"/>
    </location>
</feature>
<proteinExistence type="predicted"/>
<dbReference type="OrthoDB" id="9773308at2"/>
<evidence type="ECO:0000259" key="3">
    <source>
        <dbReference type="PROSITE" id="PS50937"/>
    </source>
</evidence>
<dbReference type="PANTHER" id="PTHR30204:SF97">
    <property type="entry name" value="MERR FAMILY REGULATORY PROTEIN"/>
    <property type="match status" value="1"/>
</dbReference>
<protein>
    <submittedName>
        <fullName evidence="4">MerR family transcriptional regulator</fullName>
    </submittedName>
</protein>
<dbReference type="EMBL" id="QJVJ01000009">
    <property type="protein sequence ID" value="PYI52486.1"/>
    <property type="molecule type" value="Genomic_DNA"/>
</dbReference>
<dbReference type="InterPro" id="IPR009061">
    <property type="entry name" value="DNA-bd_dom_put_sf"/>
</dbReference>
<dbReference type="InterPro" id="IPR000551">
    <property type="entry name" value="MerR-type_HTH_dom"/>
</dbReference>
<dbReference type="SMART" id="SM00422">
    <property type="entry name" value="HTH_MERR"/>
    <property type="match status" value="1"/>
</dbReference>
<evidence type="ECO:0000256" key="2">
    <source>
        <dbReference type="SAM" id="Coils"/>
    </source>
</evidence>